<protein>
    <recommendedName>
        <fullName evidence="13">Hexosyltransferase</fullName>
        <ecNumber evidence="13">2.4.1.-</ecNumber>
    </recommendedName>
</protein>
<comment type="pathway">
    <text evidence="2">Protein modification; protein glycosylation.</text>
</comment>
<keyword evidence="7 13" id="KW-0735">Signal-anchor</keyword>
<keyword evidence="12" id="KW-0325">Glycoprotein</keyword>
<dbReference type="GO" id="GO:0006629">
    <property type="term" value="P:lipid metabolic process"/>
    <property type="evidence" value="ECO:0007669"/>
    <property type="project" value="UniProtKB-KW"/>
</dbReference>
<dbReference type="GeneID" id="115389319"/>
<feature type="region of interest" description="Disordered" evidence="14">
    <location>
        <begin position="48"/>
        <end position="86"/>
    </location>
</feature>
<dbReference type="Ensembl" id="ENSSFAT00005010865.1">
    <property type="protein sequence ID" value="ENSSFAP00005010405.1"/>
    <property type="gene ID" value="ENSSFAG00005005867.1"/>
</dbReference>
<evidence type="ECO:0000256" key="11">
    <source>
        <dbReference type="ARBA" id="ARBA00023136"/>
    </source>
</evidence>
<dbReference type="Gene3D" id="3.90.550.50">
    <property type="match status" value="1"/>
</dbReference>
<proteinExistence type="inferred from homology"/>
<dbReference type="Proteomes" id="UP000472267">
    <property type="component" value="Chromosome 1"/>
</dbReference>
<dbReference type="EC" id="2.4.1.-" evidence="13"/>
<feature type="compositionally biased region" description="Basic and acidic residues" evidence="14">
    <location>
        <begin position="58"/>
        <end position="68"/>
    </location>
</feature>
<feature type="compositionally biased region" description="Polar residues" evidence="14">
    <location>
        <begin position="74"/>
        <end position="86"/>
    </location>
</feature>
<keyword evidence="8 13" id="KW-1133">Transmembrane helix</keyword>
<evidence type="ECO:0000313" key="16">
    <source>
        <dbReference type="Proteomes" id="UP000472267"/>
    </source>
</evidence>
<sequence length="438" mass="49405">MATRPPADHRRLWTGSCRRHGLICLMIFVVAYLFYSTKTTSKWNSEMEMKNHTNPPDRINKSQTERATFRTRNRNSNTPESNPTLHTNAAGVASVKAAFTSVKAIIASAMSSVKADTASAASGAAAGFSANASSPVVPQTHIASTAHQEAVKTQRPPPAPYVSPGPYLVEYPYEYHFIINEPERCEQEKPFLVLVVPVAPYNKADRDVIRATWGSESSVSGKAVRVFFLLGLQGDAEMQQQLLQESEAHRDLIQSDFVDCYKNLTIKTMVMLEWLDSHCPGASYAMKIDSDMFLNVKNLVNMLIWAPKYNYMTGLVARNAAVLRDPSSKWYLPFDLYPQPQYPRYALGLGYILSSDLPKKLIQASRHVKPVYIEDVFLGLCMQQLGIPPTDPPGWDYFHVFPLRYNRCSFSRIIATTTEERTDRVWLWKDFKKPGPYC</sequence>
<evidence type="ECO:0000256" key="1">
    <source>
        <dbReference type="ARBA" id="ARBA00004323"/>
    </source>
</evidence>
<organism evidence="15 16">
    <name type="scientific">Salarias fasciatus</name>
    <name type="common">Jewelled blenny</name>
    <name type="synonym">Blennius fasciatus</name>
    <dbReference type="NCBI Taxonomy" id="181472"/>
    <lineage>
        <taxon>Eukaryota</taxon>
        <taxon>Metazoa</taxon>
        <taxon>Chordata</taxon>
        <taxon>Craniata</taxon>
        <taxon>Vertebrata</taxon>
        <taxon>Euteleostomi</taxon>
        <taxon>Actinopterygii</taxon>
        <taxon>Neopterygii</taxon>
        <taxon>Teleostei</taxon>
        <taxon>Neoteleostei</taxon>
        <taxon>Acanthomorphata</taxon>
        <taxon>Ovalentaria</taxon>
        <taxon>Blenniimorphae</taxon>
        <taxon>Blenniiformes</taxon>
        <taxon>Blennioidei</taxon>
        <taxon>Blenniidae</taxon>
        <taxon>Salariinae</taxon>
        <taxon>Salarias</taxon>
    </lineage>
</organism>
<feature type="transmembrane region" description="Helical" evidence="13">
    <location>
        <begin position="20"/>
        <end position="37"/>
    </location>
</feature>
<keyword evidence="16" id="KW-1185">Reference proteome</keyword>
<reference evidence="15" key="3">
    <citation type="submission" date="2025-09" db="UniProtKB">
        <authorList>
            <consortium name="Ensembl"/>
        </authorList>
    </citation>
    <scope>IDENTIFICATION</scope>
</reference>
<evidence type="ECO:0000313" key="15">
    <source>
        <dbReference type="Ensembl" id="ENSSFAP00005010405.1"/>
    </source>
</evidence>
<reference evidence="15" key="1">
    <citation type="submission" date="2019-06" db="EMBL/GenBank/DDBJ databases">
        <authorList>
            <consortium name="Wellcome Sanger Institute Data Sharing"/>
        </authorList>
    </citation>
    <scope>NUCLEOTIDE SEQUENCE [LARGE SCALE GENOMIC DNA]</scope>
</reference>
<comment type="subcellular location">
    <subcellularLocation>
        <location evidence="1 13">Golgi apparatus membrane</location>
        <topology evidence="1 13">Single-pass type II membrane protein</topology>
    </subcellularLocation>
</comment>
<dbReference type="GO" id="GO:0006493">
    <property type="term" value="P:protein O-linked glycosylation"/>
    <property type="evidence" value="ECO:0007669"/>
    <property type="project" value="TreeGrafter"/>
</dbReference>
<dbReference type="InParanoid" id="A0A672G025"/>
<evidence type="ECO:0000256" key="9">
    <source>
        <dbReference type="ARBA" id="ARBA00023034"/>
    </source>
</evidence>
<evidence type="ECO:0000256" key="5">
    <source>
        <dbReference type="ARBA" id="ARBA00022679"/>
    </source>
</evidence>
<dbReference type="InterPro" id="IPR002659">
    <property type="entry name" value="Glyco_trans_31"/>
</dbReference>
<dbReference type="OrthoDB" id="5512589at2759"/>
<evidence type="ECO:0000256" key="4">
    <source>
        <dbReference type="ARBA" id="ARBA00022676"/>
    </source>
</evidence>
<dbReference type="AlphaFoldDB" id="A0A672G025"/>
<evidence type="ECO:0000256" key="2">
    <source>
        <dbReference type="ARBA" id="ARBA00004922"/>
    </source>
</evidence>
<evidence type="ECO:0000256" key="3">
    <source>
        <dbReference type="ARBA" id="ARBA00008661"/>
    </source>
</evidence>
<keyword evidence="6 13" id="KW-0812">Transmembrane</keyword>
<reference evidence="15" key="2">
    <citation type="submission" date="2025-08" db="UniProtKB">
        <authorList>
            <consortium name="Ensembl"/>
        </authorList>
    </citation>
    <scope>IDENTIFICATION</scope>
</reference>
<evidence type="ECO:0000256" key="8">
    <source>
        <dbReference type="ARBA" id="ARBA00022989"/>
    </source>
</evidence>
<evidence type="ECO:0000256" key="14">
    <source>
        <dbReference type="SAM" id="MobiDB-lite"/>
    </source>
</evidence>
<dbReference type="OMA" id="RNTWGSE"/>
<name>A0A672G025_SALFA</name>
<keyword evidence="11 13" id="KW-0472">Membrane</keyword>
<evidence type="ECO:0000256" key="12">
    <source>
        <dbReference type="ARBA" id="ARBA00023180"/>
    </source>
</evidence>
<dbReference type="FunFam" id="3.90.550.50:FF:000001">
    <property type="entry name" value="Hexosyltransferase"/>
    <property type="match status" value="1"/>
</dbReference>
<keyword evidence="4 13" id="KW-0328">Glycosyltransferase</keyword>
<evidence type="ECO:0000256" key="6">
    <source>
        <dbReference type="ARBA" id="ARBA00022692"/>
    </source>
</evidence>
<gene>
    <name evidence="15" type="primary">LOC115389319</name>
</gene>
<dbReference type="PANTHER" id="PTHR11214">
    <property type="entry name" value="BETA-1,3-N-ACETYLGLUCOSAMINYLTRANSFERASE"/>
    <property type="match status" value="1"/>
</dbReference>
<dbReference type="GO" id="GO:0000139">
    <property type="term" value="C:Golgi membrane"/>
    <property type="evidence" value="ECO:0007669"/>
    <property type="project" value="UniProtKB-SubCell"/>
</dbReference>
<dbReference type="FunCoup" id="A0A672G025">
    <property type="interactions" value="9"/>
</dbReference>
<dbReference type="GO" id="GO:0008499">
    <property type="term" value="F:N-acetyl-beta-D-glucosaminide beta-(1,3)-galactosyltransferase activity"/>
    <property type="evidence" value="ECO:0007669"/>
    <property type="project" value="TreeGrafter"/>
</dbReference>
<dbReference type="RefSeq" id="XP_029948676.1">
    <property type="nucleotide sequence ID" value="XM_030092816.1"/>
</dbReference>
<evidence type="ECO:0000256" key="13">
    <source>
        <dbReference type="RuleBase" id="RU363063"/>
    </source>
</evidence>
<keyword evidence="5" id="KW-0808">Transferase</keyword>
<keyword evidence="10" id="KW-0443">Lipid metabolism</keyword>
<evidence type="ECO:0000256" key="7">
    <source>
        <dbReference type="ARBA" id="ARBA00022968"/>
    </source>
</evidence>
<keyword evidence="9 13" id="KW-0333">Golgi apparatus</keyword>
<evidence type="ECO:0000256" key="10">
    <source>
        <dbReference type="ARBA" id="ARBA00023098"/>
    </source>
</evidence>
<dbReference type="PANTHER" id="PTHR11214:SF115">
    <property type="entry name" value="HEXOSYLTRANSFERASE"/>
    <property type="match status" value="1"/>
</dbReference>
<comment type="similarity">
    <text evidence="3 13">Belongs to the glycosyltransferase 31 family.</text>
</comment>
<dbReference type="Pfam" id="PF01762">
    <property type="entry name" value="Galactosyl_T"/>
    <property type="match status" value="1"/>
</dbReference>
<accession>A0A672G025</accession>